<sequence>MTAAATAPGGAVTLRGERAGDAAALARVIVAAFADEPQGGQFERRIVDALRADGRLSVSLVAVRDGRLVGHVAFSPVAIGAGGEGWHGLAPLAVWPGCQRQGIGAALVRAGLDALRRAGARGCVVLGEPAYYARFGFGPAGDIVFPQAPPDALMALPFGEHAPRPAGALRYHASFYA</sequence>
<dbReference type="GeneID" id="93060577"/>
<dbReference type="AlphaFoldDB" id="A0A0E1VZX0"/>
<name>A0A0E1VZX0_BURPE</name>
<dbReference type="SUPFAM" id="SSF55729">
    <property type="entry name" value="Acyl-CoA N-acyltransferases (Nat)"/>
    <property type="match status" value="1"/>
</dbReference>
<evidence type="ECO:0000313" key="2">
    <source>
        <dbReference type="EMBL" id="EET06505.1"/>
    </source>
</evidence>
<dbReference type="InterPro" id="IPR016181">
    <property type="entry name" value="Acyl_CoA_acyltransferase"/>
</dbReference>
<dbReference type="EMBL" id="CM000832">
    <property type="protein sequence ID" value="EET06505.1"/>
    <property type="molecule type" value="Genomic_DNA"/>
</dbReference>
<evidence type="ECO:0000259" key="1">
    <source>
        <dbReference type="PROSITE" id="PS51186"/>
    </source>
</evidence>
<dbReference type="Gene3D" id="3.40.630.30">
    <property type="match status" value="1"/>
</dbReference>
<dbReference type="HOGENOM" id="CLU_081840_2_0_4"/>
<gene>
    <name evidence="2" type="ORF">BURPS1710A_2841</name>
</gene>
<protein>
    <submittedName>
        <fullName evidence="2">Acetyltransferase, GNAT family</fullName>
    </submittedName>
</protein>
<dbReference type="Pfam" id="PF00583">
    <property type="entry name" value="Acetyltransf_1"/>
    <property type="match status" value="1"/>
</dbReference>
<dbReference type="Proteomes" id="UP000001812">
    <property type="component" value="Chromosome I"/>
</dbReference>
<dbReference type="RefSeq" id="WP_004527207.1">
    <property type="nucleotide sequence ID" value="NZ_CM000832.1"/>
</dbReference>
<accession>A0A0E1VZX0</accession>
<keyword evidence="2" id="KW-0808">Transferase</keyword>
<reference evidence="2" key="1">
    <citation type="submission" date="2009-05" db="EMBL/GenBank/DDBJ databases">
        <authorList>
            <person name="Harkins D.M."/>
            <person name="DeShazer D."/>
            <person name="Woods D.E."/>
            <person name="Brinkac L.M."/>
            <person name="Brown K.A."/>
            <person name="Hung G.C."/>
            <person name="Tuanyok A."/>
            <person name="Zhang B."/>
            <person name="Nierman W.C."/>
        </authorList>
    </citation>
    <scope>NUCLEOTIDE SEQUENCE [LARGE SCALE GENOMIC DNA]</scope>
    <source>
        <strain evidence="2">1710a</strain>
    </source>
</reference>
<dbReference type="CDD" id="cd04301">
    <property type="entry name" value="NAT_SF"/>
    <property type="match status" value="1"/>
</dbReference>
<dbReference type="InterPro" id="IPR000182">
    <property type="entry name" value="GNAT_dom"/>
</dbReference>
<proteinExistence type="predicted"/>
<organism evidence="2">
    <name type="scientific">Burkholderia pseudomallei 1710a</name>
    <dbReference type="NCBI Taxonomy" id="320371"/>
    <lineage>
        <taxon>Bacteria</taxon>
        <taxon>Pseudomonadati</taxon>
        <taxon>Pseudomonadota</taxon>
        <taxon>Betaproteobacteria</taxon>
        <taxon>Burkholderiales</taxon>
        <taxon>Burkholderiaceae</taxon>
        <taxon>Burkholderia</taxon>
        <taxon>pseudomallei group</taxon>
    </lineage>
</organism>
<feature type="domain" description="N-acetyltransferase" evidence="1">
    <location>
        <begin position="12"/>
        <end position="159"/>
    </location>
</feature>
<dbReference type="GO" id="GO:0016747">
    <property type="term" value="F:acyltransferase activity, transferring groups other than amino-acyl groups"/>
    <property type="evidence" value="ECO:0007669"/>
    <property type="project" value="InterPro"/>
</dbReference>
<dbReference type="PROSITE" id="PS51186">
    <property type="entry name" value="GNAT"/>
    <property type="match status" value="1"/>
</dbReference>